<reference evidence="5 6" key="4">
    <citation type="journal article" date="2011" name="BMC Genomics">
        <title>RNA-Seq improves annotation of protein-coding genes in the cucumber genome.</title>
        <authorList>
            <person name="Li Z."/>
            <person name="Zhang Z."/>
            <person name="Yan P."/>
            <person name="Huang S."/>
            <person name="Fei Z."/>
            <person name="Lin K."/>
        </authorList>
    </citation>
    <scope>NUCLEOTIDE SEQUENCE [LARGE SCALE GENOMIC DNA]</scope>
    <source>
        <strain evidence="6">cv. 9930</strain>
    </source>
</reference>
<organism evidence="5 6">
    <name type="scientific">Cucumis sativus</name>
    <name type="common">Cucumber</name>
    <dbReference type="NCBI Taxonomy" id="3659"/>
    <lineage>
        <taxon>Eukaryota</taxon>
        <taxon>Viridiplantae</taxon>
        <taxon>Streptophyta</taxon>
        <taxon>Embryophyta</taxon>
        <taxon>Tracheophyta</taxon>
        <taxon>Spermatophyta</taxon>
        <taxon>Magnoliopsida</taxon>
        <taxon>eudicotyledons</taxon>
        <taxon>Gunneridae</taxon>
        <taxon>Pentapetalae</taxon>
        <taxon>rosids</taxon>
        <taxon>fabids</taxon>
        <taxon>Cucurbitales</taxon>
        <taxon>Cucurbitaceae</taxon>
        <taxon>Benincaseae</taxon>
        <taxon>Cucumis</taxon>
    </lineage>
</organism>
<dbReference type="InterPro" id="IPR036226">
    <property type="entry name" value="LipOase_C_sf"/>
</dbReference>
<evidence type="ECO:0000256" key="2">
    <source>
        <dbReference type="ARBA" id="ARBA00022964"/>
    </source>
</evidence>
<keyword evidence="3" id="KW-0560">Oxidoreductase</keyword>
<reference evidence="5 6" key="1">
    <citation type="journal article" date="2009" name="Nat. Genet.">
        <title>The genome of the cucumber, Cucumis sativus L.</title>
        <authorList>
            <person name="Huang S."/>
            <person name="Li R."/>
            <person name="Zhang Z."/>
            <person name="Li L."/>
            <person name="Gu X."/>
            <person name="Fan W."/>
            <person name="Lucas W.J."/>
            <person name="Wang X."/>
            <person name="Xie B."/>
            <person name="Ni P."/>
            <person name="Ren Y."/>
            <person name="Zhu H."/>
            <person name="Li J."/>
            <person name="Lin K."/>
            <person name="Jin W."/>
            <person name="Fei Z."/>
            <person name="Li G."/>
            <person name="Staub J."/>
            <person name="Kilian A."/>
            <person name="van der Vossen E.A."/>
            <person name="Wu Y."/>
            <person name="Guo J."/>
            <person name="He J."/>
            <person name="Jia Z."/>
            <person name="Ren Y."/>
            <person name="Tian G."/>
            <person name="Lu Y."/>
            <person name="Ruan J."/>
            <person name="Qian W."/>
            <person name="Wang M."/>
            <person name="Huang Q."/>
            <person name="Li B."/>
            <person name="Xuan Z."/>
            <person name="Cao J."/>
            <person name="Asan"/>
            <person name="Wu Z."/>
            <person name="Zhang J."/>
            <person name="Cai Q."/>
            <person name="Bai Y."/>
            <person name="Zhao B."/>
            <person name="Han Y."/>
            <person name="Li Y."/>
            <person name="Li X."/>
            <person name="Wang S."/>
            <person name="Shi Q."/>
            <person name="Liu S."/>
            <person name="Cho W.K."/>
            <person name="Kim J.Y."/>
            <person name="Xu Y."/>
            <person name="Heller-Uszynska K."/>
            <person name="Miao H."/>
            <person name="Cheng Z."/>
            <person name="Zhang S."/>
            <person name="Wu J."/>
            <person name="Yang Y."/>
            <person name="Kang H."/>
            <person name="Li M."/>
            <person name="Liang H."/>
            <person name="Ren X."/>
            <person name="Shi Z."/>
            <person name="Wen M."/>
            <person name="Jian M."/>
            <person name="Yang H."/>
            <person name="Zhang G."/>
            <person name="Yang Z."/>
            <person name="Chen R."/>
            <person name="Liu S."/>
            <person name="Li J."/>
            <person name="Ma L."/>
            <person name="Liu H."/>
            <person name="Zhou Y."/>
            <person name="Zhao J."/>
            <person name="Fang X."/>
            <person name="Li G."/>
            <person name="Fang L."/>
            <person name="Li Y."/>
            <person name="Liu D."/>
            <person name="Zheng H."/>
            <person name="Zhang Y."/>
            <person name="Qin N."/>
            <person name="Li Z."/>
            <person name="Yang G."/>
            <person name="Yang S."/>
            <person name="Bolund L."/>
            <person name="Kristiansen K."/>
            <person name="Zheng H."/>
            <person name="Li S."/>
            <person name="Zhang X."/>
            <person name="Yang H."/>
            <person name="Wang J."/>
            <person name="Sun R."/>
            <person name="Zhang B."/>
            <person name="Jiang S."/>
            <person name="Wang J."/>
            <person name="Du Y."/>
            <person name="Li S."/>
        </authorList>
    </citation>
    <scope>NUCLEOTIDE SEQUENCE [LARGE SCALE GENOMIC DNA]</scope>
    <source>
        <strain evidence="6">cv. 9930</strain>
    </source>
</reference>
<reference evidence="5 6" key="2">
    <citation type="journal article" date="2009" name="PLoS ONE">
        <title>An integrated genetic and cytogenetic map of the cucumber genome.</title>
        <authorList>
            <person name="Ren Y."/>
            <person name="Zhang Z."/>
            <person name="Liu J."/>
            <person name="Staub J.E."/>
            <person name="Han Y."/>
            <person name="Cheng Z."/>
            <person name="Li X."/>
            <person name="Lu J."/>
            <person name="Miao H."/>
            <person name="Kang H."/>
            <person name="Xie B."/>
            <person name="Gu X."/>
            <person name="Wang X."/>
            <person name="Du Y."/>
            <person name="Jin W."/>
            <person name="Huang S."/>
        </authorList>
    </citation>
    <scope>NUCLEOTIDE SEQUENCE [LARGE SCALE GENOMIC DNA]</scope>
    <source>
        <strain evidence="6">cv. 9930</strain>
    </source>
</reference>
<dbReference type="GO" id="GO:0034440">
    <property type="term" value="P:lipid oxidation"/>
    <property type="evidence" value="ECO:0007669"/>
    <property type="project" value="InterPro"/>
</dbReference>
<evidence type="ECO:0000313" key="5">
    <source>
        <dbReference type="EMBL" id="KGN60928.1"/>
    </source>
</evidence>
<evidence type="ECO:0000256" key="3">
    <source>
        <dbReference type="ARBA" id="ARBA00023002"/>
    </source>
</evidence>
<evidence type="ECO:0000259" key="4">
    <source>
        <dbReference type="PROSITE" id="PS51393"/>
    </source>
</evidence>
<dbReference type="EMBL" id="CM002923">
    <property type="protein sequence ID" value="KGN60928.1"/>
    <property type="molecule type" value="Genomic_DNA"/>
</dbReference>
<name>A0A0A0LGD4_CUCSA</name>
<dbReference type="STRING" id="3659.A0A0A0LGD4"/>
<evidence type="ECO:0000256" key="1">
    <source>
        <dbReference type="ARBA" id="ARBA00022723"/>
    </source>
</evidence>
<dbReference type="GO" id="GO:0046872">
    <property type="term" value="F:metal ion binding"/>
    <property type="evidence" value="ECO:0007669"/>
    <property type="project" value="UniProtKB-KW"/>
</dbReference>
<dbReference type="Proteomes" id="UP000029981">
    <property type="component" value="Chromosome 2"/>
</dbReference>
<dbReference type="Gramene" id="KGN60928">
    <property type="protein sequence ID" value="KGN60928"/>
    <property type="gene ID" value="Csa_2G024440"/>
</dbReference>
<keyword evidence="6" id="KW-1185">Reference proteome</keyword>
<dbReference type="Pfam" id="PF00305">
    <property type="entry name" value="Lipoxygenase"/>
    <property type="match status" value="1"/>
</dbReference>
<dbReference type="GO" id="GO:0016702">
    <property type="term" value="F:oxidoreductase activity, acting on single donors with incorporation of molecular oxygen, incorporation of two atoms of oxygen"/>
    <property type="evidence" value="ECO:0007669"/>
    <property type="project" value="InterPro"/>
</dbReference>
<accession>A0A0A0LGD4</accession>
<reference evidence="5 6" key="3">
    <citation type="journal article" date="2010" name="BMC Genomics">
        <title>Transcriptome sequencing and comparative analysis of cucumber flowers with different sex types.</title>
        <authorList>
            <person name="Guo S."/>
            <person name="Zheng Y."/>
            <person name="Joung J.G."/>
            <person name="Liu S."/>
            <person name="Zhang Z."/>
            <person name="Crasta O.R."/>
            <person name="Sobral B.W."/>
            <person name="Xu Y."/>
            <person name="Huang S."/>
            <person name="Fei Z."/>
        </authorList>
    </citation>
    <scope>NUCLEOTIDE SEQUENCE [LARGE SCALE GENOMIC DNA]</scope>
    <source>
        <strain evidence="6">cv. 9930</strain>
    </source>
</reference>
<protein>
    <recommendedName>
        <fullName evidence="4">Lipoxygenase domain-containing protein</fullName>
    </recommendedName>
</protein>
<dbReference type="Gene3D" id="4.10.372.10">
    <property type="entry name" value="Lipoxygenase-1, Domain 3"/>
    <property type="match status" value="1"/>
</dbReference>
<dbReference type="InterPro" id="IPR000907">
    <property type="entry name" value="LipOase"/>
</dbReference>
<proteinExistence type="predicted"/>
<dbReference type="InterPro" id="IPR013819">
    <property type="entry name" value="LipOase_C"/>
</dbReference>
<dbReference type="AlphaFoldDB" id="A0A0A0LGD4"/>
<sequence length="96" mass="10372">MFGIGKNIIEGAFNTTGDLAGSVINAGDDKSAWLTDEEFAREMLAGVNPLIIRGLEEFPPKSKLDPKLYGDQHSKISEEDIKFGLEGLTVAERCSG</sequence>
<dbReference type="PROSITE" id="PS51393">
    <property type="entry name" value="LIPOXYGENASE_3"/>
    <property type="match status" value="1"/>
</dbReference>
<gene>
    <name evidence="5" type="ORF">Csa_2G024440</name>
</gene>
<evidence type="ECO:0000313" key="6">
    <source>
        <dbReference type="Proteomes" id="UP000029981"/>
    </source>
</evidence>
<feature type="domain" description="Lipoxygenase" evidence="4">
    <location>
        <begin position="1"/>
        <end position="96"/>
    </location>
</feature>
<keyword evidence="2" id="KW-0223">Dioxygenase</keyword>
<dbReference type="Gene3D" id="3.10.450.60">
    <property type="match status" value="1"/>
</dbReference>
<dbReference type="PANTHER" id="PTHR11771">
    <property type="entry name" value="LIPOXYGENASE"/>
    <property type="match status" value="1"/>
</dbReference>
<keyword evidence="1" id="KW-0479">Metal-binding</keyword>
<dbReference type="InterPro" id="IPR027433">
    <property type="entry name" value="Lipoxygenase_dom_3"/>
</dbReference>
<dbReference type="SUPFAM" id="SSF48484">
    <property type="entry name" value="Lipoxigenase"/>
    <property type="match status" value="1"/>
</dbReference>